<gene>
    <name evidence="3" type="ORF">EL26_15535</name>
</gene>
<reference evidence="3 4" key="1">
    <citation type="journal article" date="2013" name="Int. J. Syst. Evol. Microbiol.">
        <title>Tumebacillus flagellatus sp. nov., an alpha-amylase/pullulanase-producing bacterium isolated from cassava wastewater.</title>
        <authorList>
            <person name="Wang Q."/>
            <person name="Xie N."/>
            <person name="Qin Y."/>
            <person name="Shen N."/>
            <person name="Zhu J."/>
            <person name="Mi H."/>
            <person name="Huang R."/>
        </authorList>
    </citation>
    <scope>NUCLEOTIDE SEQUENCE [LARGE SCALE GENOMIC DNA]</scope>
    <source>
        <strain evidence="3 4">GST4</strain>
    </source>
</reference>
<dbReference type="Proteomes" id="UP000027931">
    <property type="component" value="Unassembled WGS sequence"/>
</dbReference>
<evidence type="ECO:0000256" key="2">
    <source>
        <dbReference type="SAM" id="Phobius"/>
    </source>
</evidence>
<comment type="caution">
    <text evidence="3">The sequence shown here is derived from an EMBL/GenBank/DDBJ whole genome shotgun (WGS) entry which is preliminary data.</text>
</comment>
<proteinExistence type="predicted"/>
<keyword evidence="2" id="KW-1133">Transmembrane helix</keyword>
<dbReference type="AlphaFoldDB" id="A0A074M957"/>
<keyword evidence="4" id="KW-1185">Reference proteome</keyword>
<organism evidence="3 4">
    <name type="scientific">Tumebacillus flagellatus</name>
    <dbReference type="NCBI Taxonomy" id="1157490"/>
    <lineage>
        <taxon>Bacteria</taxon>
        <taxon>Bacillati</taxon>
        <taxon>Bacillota</taxon>
        <taxon>Bacilli</taxon>
        <taxon>Bacillales</taxon>
        <taxon>Alicyclobacillaceae</taxon>
        <taxon>Tumebacillus</taxon>
    </lineage>
</organism>
<dbReference type="EMBL" id="JMIR01000022">
    <property type="protein sequence ID" value="KEO82487.1"/>
    <property type="molecule type" value="Genomic_DNA"/>
</dbReference>
<keyword evidence="2" id="KW-0472">Membrane</keyword>
<protein>
    <submittedName>
        <fullName evidence="3">Uncharacterized protein</fullName>
    </submittedName>
</protein>
<dbReference type="OrthoDB" id="2384005at2"/>
<accession>A0A074M957</accession>
<evidence type="ECO:0000313" key="4">
    <source>
        <dbReference type="Proteomes" id="UP000027931"/>
    </source>
</evidence>
<sequence length="190" mass="20360">MARGRARKTIGITLMIAGLLLAGYVGLTYWLEHRNEPPSTPAPPEQNTPAASDISVPGVPAGWTKTPTGNPGIWSGVDYTNPADPKQKVSYVYSLCMGCVMEPDPFAKGQNVPDPLVALPSDALDKRVADDHLSATYTLSTKPYPTYGKIKVEKDENGDYKGYSTLEVTLPPDDQALTQKILNGGKDPGS</sequence>
<dbReference type="RefSeq" id="WP_038090420.1">
    <property type="nucleotide sequence ID" value="NZ_JMIR01000022.1"/>
</dbReference>
<evidence type="ECO:0000256" key="1">
    <source>
        <dbReference type="SAM" id="MobiDB-lite"/>
    </source>
</evidence>
<feature type="transmembrane region" description="Helical" evidence="2">
    <location>
        <begin position="12"/>
        <end position="31"/>
    </location>
</feature>
<evidence type="ECO:0000313" key="3">
    <source>
        <dbReference type="EMBL" id="KEO82487.1"/>
    </source>
</evidence>
<keyword evidence="2" id="KW-0812">Transmembrane</keyword>
<name>A0A074M957_9BACL</name>
<feature type="region of interest" description="Disordered" evidence="1">
    <location>
        <begin position="36"/>
        <end position="56"/>
    </location>
</feature>